<protein>
    <submittedName>
        <fullName evidence="1">Uncharacterized protein</fullName>
    </submittedName>
</protein>
<gene>
    <name evidence="1" type="ORF">Desgi_1468</name>
</gene>
<sequence>MPRKNTMEFIMRLFKTTKRKVCFRDNMDRIGKLYLPLSLLDKMNISDEIIVQLAPKKSDFSTGGYATRFVYEKETTKKIRFTEDITEIGELGIIYISKSILEIMGLQDEIAVRVVSTKGIGGAAVGC</sequence>
<dbReference type="eggNOG" id="ENOG502ZSUH">
    <property type="taxonomic scope" value="Bacteria"/>
</dbReference>
<proteinExistence type="predicted"/>
<dbReference type="HOGENOM" id="CLU_1989015_0_0_9"/>
<dbReference type="AlphaFoldDB" id="R4KMU9"/>
<keyword evidence="2" id="KW-1185">Reference proteome</keyword>
<evidence type="ECO:0000313" key="1">
    <source>
        <dbReference type="EMBL" id="AGL00961.1"/>
    </source>
</evidence>
<accession>R4KMU9</accession>
<dbReference type="EMBL" id="CP003273">
    <property type="protein sequence ID" value="AGL00961.1"/>
    <property type="molecule type" value="Genomic_DNA"/>
</dbReference>
<dbReference type="KEGG" id="dgi:Desgi_1468"/>
<organism evidence="1 2">
    <name type="scientific">Desulfoscipio gibsoniae DSM 7213</name>
    <dbReference type="NCBI Taxonomy" id="767817"/>
    <lineage>
        <taxon>Bacteria</taxon>
        <taxon>Bacillati</taxon>
        <taxon>Bacillota</taxon>
        <taxon>Clostridia</taxon>
        <taxon>Eubacteriales</taxon>
        <taxon>Desulfallaceae</taxon>
        <taxon>Desulfoscipio</taxon>
    </lineage>
</organism>
<dbReference type="RefSeq" id="WP_006522752.1">
    <property type="nucleotide sequence ID" value="NC_021184.1"/>
</dbReference>
<name>R4KMU9_9FIRM</name>
<reference evidence="1 2" key="1">
    <citation type="submission" date="2012-01" db="EMBL/GenBank/DDBJ databases">
        <title>Complete sequence of Desulfotomaculum gibsoniae DSM 7213.</title>
        <authorList>
            <consortium name="US DOE Joint Genome Institute"/>
            <person name="Lucas S."/>
            <person name="Han J."/>
            <person name="Lapidus A."/>
            <person name="Cheng J.-F."/>
            <person name="Goodwin L."/>
            <person name="Pitluck S."/>
            <person name="Peters L."/>
            <person name="Ovchinnikova G."/>
            <person name="Teshima H."/>
            <person name="Detter J.C."/>
            <person name="Han C."/>
            <person name="Tapia R."/>
            <person name="Land M."/>
            <person name="Hauser L."/>
            <person name="Kyrpides N."/>
            <person name="Ivanova N."/>
            <person name="Pagani I."/>
            <person name="Parshina S."/>
            <person name="Plugge C."/>
            <person name="Muyzer G."/>
            <person name="Kuever J."/>
            <person name="Ivanova A."/>
            <person name="Nazina T."/>
            <person name="Klenk H.-P."/>
            <person name="Brambilla E."/>
            <person name="Spring S."/>
            <person name="Stams A.F."/>
            <person name="Woyke T."/>
        </authorList>
    </citation>
    <scope>NUCLEOTIDE SEQUENCE [LARGE SCALE GENOMIC DNA]</scope>
    <source>
        <strain evidence="1 2">DSM 7213</strain>
    </source>
</reference>
<dbReference type="Proteomes" id="UP000013520">
    <property type="component" value="Chromosome"/>
</dbReference>
<dbReference type="OrthoDB" id="1786588at2"/>
<evidence type="ECO:0000313" key="2">
    <source>
        <dbReference type="Proteomes" id="UP000013520"/>
    </source>
</evidence>